<keyword evidence="1" id="KW-0812">Transmembrane</keyword>
<dbReference type="AlphaFoldDB" id="A0A6L5WI31"/>
<comment type="caution">
    <text evidence="2">The sequence shown here is derived from an EMBL/GenBank/DDBJ whole genome shotgun (WGS) entry which is preliminary data.</text>
</comment>
<reference evidence="2 3" key="1">
    <citation type="submission" date="2019-09" db="EMBL/GenBank/DDBJ databases">
        <authorList>
            <person name="Silva M."/>
            <person name="Pereira G."/>
            <person name="Lopes-Da-Costa L."/>
            <person name="Silva E."/>
        </authorList>
    </citation>
    <scope>NUCLEOTIDE SEQUENCE [LARGE SCALE GENOMIC DNA]</scope>
    <source>
        <strain evidence="2 3">FMV-PI01</strain>
    </source>
</reference>
<proteinExistence type="predicted"/>
<keyword evidence="3" id="KW-1185">Reference proteome</keyword>
<evidence type="ECO:0000313" key="3">
    <source>
        <dbReference type="Proteomes" id="UP000476338"/>
    </source>
</evidence>
<organism evidence="2 3">
    <name type="scientific">Campylobacter portucalensis</name>
    <dbReference type="NCBI Taxonomy" id="2608384"/>
    <lineage>
        <taxon>Bacteria</taxon>
        <taxon>Pseudomonadati</taxon>
        <taxon>Campylobacterota</taxon>
        <taxon>Epsilonproteobacteria</taxon>
        <taxon>Campylobacterales</taxon>
        <taxon>Campylobacteraceae</taxon>
        <taxon>Campylobacter</taxon>
    </lineage>
</organism>
<evidence type="ECO:0000256" key="1">
    <source>
        <dbReference type="SAM" id="Phobius"/>
    </source>
</evidence>
<protein>
    <recommendedName>
        <fullName evidence="4">AsmA family protein</fullName>
    </recommendedName>
</protein>
<dbReference type="RefSeq" id="WP_154571046.1">
    <property type="nucleotide sequence ID" value="NZ_VWSJ01000025.1"/>
</dbReference>
<dbReference type="EMBL" id="VWSJ01000025">
    <property type="protein sequence ID" value="MSN96779.1"/>
    <property type="molecule type" value="Genomic_DNA"/>
</dbReference>
<evidence type="ECO:0008006" key="4">
    <source>
        <dbReference type="Google" id="ProtNLM"/>
    </source>
</evidence>
<reference evidence="2 3" key="2">
    <citation type="submission" date="2020-03" db="EMBL/GenBank/DDBJ databases">
        <title>Campylobacter portucalensis sp. nov., a new species of Campylobacter isolated from the reproductive tract of bulls.</title>
        <authorList>
            <person name="Silva M.F."/>
            <person name="Pereira G."/>
            <person name="Carneiro C."/>
            <person name="Hemphill A."/>
            <person name="Mateus L."/>
            <person name="Lopes-Da-Costa L."/>
            <person name="Silva E."/>
        </authorList>
    </citation>
    <scope>NUCLEOTIDE SEQUENCE [LARGE SCALE GENOMIC DNA]</scope>
    <source>
        <strain evidence="2 3">FMV-PI01</strain>
    </source>
</reference>
<name>A0A6L5WI31_9BACT</name>
<gene>
    <name evidence="2" type="ORF">F1B92_06325</name>
</gene>
<keyword evidence="1" id="KW-1133">Transmembrane helix</keyword>
<evidence type="ECO:0000313" key="2">
    <source>
        <dbReference type="EMBL" id="MSN96779.1"/>
    </source>
</evidence>
<sequence length="855" mass="95121">MKVIKICGGILIFILIFMYIIVFTDFGNNITKPYVEKIIKEKSGYDVKFSEFDINFKSLSLKTNINNEIFSNISGKYSIFSQNFDLNYEINIQNLKTFNVNLNENMGLAGKIKGDLKNFSINGVGKMLDSNVRFLANLKDFKPFNIDLDARGLNIAKTLAILNKPAYLTGSINAVANIKNGIGEANITSSNLVANRENLKDINITLPKDMPLNFSSFINLKDDILHARTNLISDIAYIFANDSKFDLNTKNLESDFGVKIDDLKNLEPFVKQKLNGNIDLNGALKFANNKLEFVDFNLFGFGGEIVAHLKNNMLNSDIKGIQISDLMGVISMPKAVLGTINGNIKIDNFYDFDSINGDGILNVDDGKIVAHNFKKLSNLDFPKNNNFAIKSKIKIANGVVNLNSNLNSNLFDISNLNAIYDLKNKNLKANFKANVDDLSKFKELTKQTLNGNLYANGDISMINNAINDLNLDIKTLGGDIKASSNGQNLKAKISHINLNDIFALIGKNSLASGILEADINLNDFKNLNGKMNVNLNNGILNDVELSKILNKDFPKNTKFNAMIDCNLINSVANFNANINSDLANVSKFDGKFEINSGILNAKYIANIGDLSKLAFITGRKMIGFVSLNGDIKKDSTNFILTANSKLLDGEFKANLNNENFNANFDKFNISKLTQMLDFSDFYEGVGDMILNYNTLKQQGFFDITINNGRLKESGLTTVVSLAVQKDITKQIFNDSFVRGNINKGLVKFDSKLKAPKMEINTTKATLNTVTSDINIPIFMQVEKTDLSVNITGTTKNPKYDVRSDYLQKKIYKEIDKGLDKLFNHKKNNANTQNQNLDIEDDLIKDGVKGLIKSLF</sequence>
<dbReference type="Proteomes" id="UP000476338">
    <property type="component" value="Unassembled WGS sequence"/>
</dbReference>
<feature type="transmembrane region" description="Helical" evidence="1">
    <location>
        <begin position="7"/>
        <end position="27"/>
    </location>
</feature>
<keyword evidence="1" id="KW-0472">Membrane</keyword>
<accession>A0A6L5WI31</accession>